<dbReference type="PANTHER" id="PTHR38116:SF1">
    <property type="entry name" value="BZIP DOMAIN-CONTAINING PROTEIN"/>
    <property type="match status" value="1"/>
</dbReference>
<accession>A0A9P5LDZ3</accession>
<protein>
    <submittedName>
        <fullName evidence="2">Uncharacterized protein</fullName>
    </submittedName>
</protein>
<comment type="caution">
    <text evidence="2">The sequence shown here is derived from an EMBL/GenBank/DDBJ whole genome shotgun (WGS) entry which is preliminary data.</text>
</comment>
<dbReference type="PANTHER" id="PTHR38116">
    <property type="entry name" value="CHROMOSOME 7, WHOLE GENOME SHOTGUN SEQUENCE"/>
    <property type="match status" value="1"/>
</dbReference>
<name>A0A9P5LDZ3_9HYPO</name>
<evidence type="ECO:0000313" key="3">
    <source>
        <dbReference type="Proteomes" id="UP000722485"/>
    </source>
</evidence>
<dbReference type="OrthoDB" id="125347at2759"/>
<dbReference type="Pfam" id="PF11905">
    <property type="entry name" value="DUF3425"/>
    <property type="match status" value="1"/>
</dbReference>
<proteinExistence type="predicted"/>
<sequence length="349" mass="39608">MPRSKSAPQHPQAQPKDADNPETANVDGKLRKKLQNRLNQRKHRARLNNPSTATVKKRPQPFQTDRWRLDELGITPSATPLAGQLIVRVENSTKGNINNVNSSFTSLLPRPCQELRDGDLEKYGHQLHLMLSSFNTDPSSLLAPSPLADHVLHLVNFNAFRGFFTNKSILSQHATHIIPWPDRSEVVDIMDRPPSLTIVTFMQTDVDIPHCLVPTPSQTQRPHATWIDFIPFPRMRDNLIAQQYQFDHWDLMGDVIGDLLHKLMFSNQKTSVEPQGSSHLMLGDGLDNGMTANRNGFLLWGEPYKPENWEATPGFLRKWGWAVEGCDGLIESSNHWRALRGEELLQFSL</sequence>
<gene>
    <name evidence="2" type="ORF">G7Z17_g2989</name>
</gene>
<feature type="compositionally biased region" description="Polar residues" evidence="1">
    <location>
        <begin position="1"/>
        <end position="12"/>
    </location>
</feature>
<organism evidence="2 3">
    <name type="scientific">Cylindrodendrum hubeiense</name>
    <dbReference type="NCBI Taxonomy" id="595255"/>
    <lineage>
        <taxon>Eukaryota</taxon>
        <taxon>Fungi</taxon>
        <taxon>Dikarya</taxon>
        <taxon>Ascomycota</taxon>
        <taxon>Pezizomycotina</taxon>
        <taxon>Sordariomycetes</taxon>
        <taxon>Hypocreomycetidae</taxon>
        <taxon>Hypocreales</taxon>
        <taxon>Nectriaceae</taxon>
        <taxon>Cylindrodendrum</taxon>
    </lineage>
</organism>
<feature type="region of interest" description="Disordered" evidence="1">
    <location>
        <begin position="1"/>
        <end position="27"/>
    </location>
</feature>
<dbReference type="EMBL" id="JAANBB010000033">
    <property type="protein sequence ID" value="KAF7554347.1"/>
    <property type="molecule type" value="Genomic_DNA"/>
</dbReference>
<dbReference type="InterPro" id="IPR021833">
    <property type="entry name" value="DUF3425"/>
</dbReference>
<dbReference type="AlphaFoldDB" id="A0A9P5LDZ3"/>
<feature type="region of interest" description="Disordered" evidence="1">
    <location>
        <begin position="41"/>
        <end position="60"/>
    </location>
</feature>
<reference evidence="2" key="1">
    <citation type="submission" date="2020-03" db="EMBL/GenBank/DDBJ databases">
        <title>Draft Genome Sequence of Cylindrodendrum hubeiense.</title>
        <authorList>
            <person name="Buettner E."/>
            <person name="Kellner H."/>
        </authorList>
    </citation>
    <scope>NUCLEOTIDE SEQUENCE</scope>
    <source>
        <strain evidence="2">IHI 201604</strain>
    </source>
</reference>
<evidence type="ECO:0000256" key="1">
    <source>
        <dbReference type="SAM" id="MobiDB-lite"/>
    </source>
</evidence>
<evidence type="ECO:0000313" key="2">
    <source>
        <dbReference type="EMBL" id="KAF7554347.1"/>
    </source>
</evidence>
<keyword evidence="3" id="KW-1185">Reference proteome</keyword>
<dbReference type="Proteomes" id="UP000722485">
    <property type="component" value="Unassembled WGS sequence"/>
</dbReference>